<reference evidence="10 11" key="1">
    <citation type="submission" date="2015-09" db="EMBL/GenBank/DDBJ databases">
        <title>Identification and resolution of microdiversity through metagenomic sequencing of parallel consortia.</title>
        <authorList>
            <person name="Nelson W.C."/>
            <person name="Romine M.F."/>
            <person name="Lindemann S.R."/>
        </authorList>
    </citation>
    <scope>NUCLEOTIDE SEQUENCE [LARGE SCALE GENOMIC DNA]</scope>
    <source>
        <strain evidence="10">Ana</strain>
    </source>
</reference>
<dbReference type="EMBL" id="LJZR01000005">
    <property type="protein sequence ID" value="KPQ36594.1"/>
    <property type="molecule type" value="Genomic_DNA"/>
</dbReference>
<keyword evidence="8" id="KW-0812">Transmembrane</keyword>
<evidence type="ECO:0000256" key="5">
    <source>
        <dbReference type="ARBA" id="ARBA00023235"/>
    </source>
</evidence>
<dbReference type="PANTHER" id="PTHR47245">
    <property type="entry name" value="PEPTIDYLPROLYL ISOMERASE"/>
    <property type="match status" value="1"/>
</dbReference>
<feature type="transmembrane region" description="Helical" evidence="8">
    <location>
        <begin position="12"/>
        <end position="28"/>
    </location>
</feature>
<evidence type="ECO:0000259" key="9">
    <source>
        <dbReference type="PROSITE" id="PS50198"/>
    </source>
</evidence>
<keyword evidence="4 6" id="KW-0697">Rotamase</keyword>
<evidence type="ECO:0000256" key="4">
    <source>
        <dbReference type="ARBA" id="ARBA00023110"/>
    </source>
</evidence>
<comment type="catalytic activity">
    <reaction evidence="1">
        <text>[protein]-peptidylproline (omega=180) = [protein]-peptidylproline (omega=0)</text>
        <dbReference type="Rhea" id="RHEA:16237"/>
        <dbReference type="Rhea" id="RHEA-COMP:10747"/>
        <dbReference type="Rhea" id="RHEA-COMP:10748"/>
        <dbReference type="ChEBI" id="CHEBI:83833"/>
        <dbReference type="ChEBI" id="CHEBI:83834"/>
        <dbReference type="EC" id="5.2.1.8"/>
    </reaction>
</comment>
<evidence type="ECO:0000313" key="10">
    <source>
        <dbReference type="EMBL" id="KPQ36594.1"/>
    </source>
</evidence>
<evidence type="ECO:0000256" key="3">
    <source>
        <dbReference type="ARBA" id="ARBA00022729"/>
    </source>
</evidence>
<dbReference type="Gene3D" id="3.10.50.40">
    <property type="match status" value="1"/>
</dbReference>
<keyword evidence="8" id="KW-1133">Transmembrane helix</keyword>
<keyword evidence="8" id="KW-0472">Membrane</keyword>
<evidence type="ECO:0000313" key="11">
    <source>
        <dbReference type="Proteomes" id="UP000050465"/>
    </source>
</evidence>
<sequence>MANMANKIECIRAFLGISIIFYLYQIFLQTRSHPNFTMDFALQIGQTSIDTPTLVQKLLQYRLLEKFVRQTIVDEIISDVVCDPSVAMESFCQNRQLRTEEERHSWCQKEHFTYEQMEAEAVREFRLRQFKEETWGDRVKTIFLQQKDQLDRVIYSLIRTKHVELANELYFRLRDDNLSFATLAKQYSEGKEAQTGGLVGPVELNVLPPALAKILQISCEGQLWEPTKIGDWLIIVQCEKLIPAKLDEAMRQRILNEQFQVLLQQKMLSSPVKLAPVKSAPSTQQTIGKNTKAQNHPKSEDMSEDMADNHRDFKENHNNISSQLLVTEPARA</sequence>
<dbReference type="InterPro" id="IPR046357">
    <property type="entry name" value="PPIase_dom_sf"/>
</dbReference>
<dbReference type="Pfam" id="PF00639">
    <property type="entry name" value="Rotamase"/>
    <property type="match status" value="1"/>
</dbReference>
<dbReference type="STRING" id="1666911.HLUCCA11_05360"/>
<dbReference type="SUPFAM" id="SSF54534">
    <property type="entry name" value="FKBP-like"/>
    <property type="match status" value="1"/>
</dbReference>
<evidence type="ECO:0000256" key="7">
    <source>
        <dbReference type="SAM" id="MobiDB-lite"/>
    </source>
</evidence>
<feature type="domain" description="PpiC" evidence="9">
    <location>
        <begin position="138"/>
        <end position="240"/>
    </location>
</feature>
<gene>
    <name evidence="10" type="ORF">HLUCCA11_05360</name>
</gene>
<protein>
    <recommendedName>
        <fullName evidence="2">peptidylprolyl isomerase</fullName>
        <ecNumber evidence="2">5.2.1.8</ecNumber>
    </recommendedName>
</protein>
<name>A0A0N8KNI0_9CYAN</name>
<evidence type="ECO:0000256" key="1">
    <source>
        <dbReference type="ARBA" id="ARBA00000971"/>
    </source>
</evidence>
<dbReference type="Proteomes" id="UP000050465">
    <property type="component" value="Unassembled WGS sequence"/>
</dbReference>
<dbReference type="PROSITE" id="PS50198">
    <property type="entry name" value="PPIC_PPIASE_2"/>
    <property type="match status" value="1"/>
</dbReference>
<evidence type="ECO:0000256" key="8">
    <source>
        <dbReference type="SAM" id="Phobius"/>
    </source>
</evidence>
<comment type="caution">
    <text evidence="10">The sequence shown here is derived from an EMBL/GenBank/DDBJ whole genome shotgun (WGS) entry which is preliminary data.</text>
</comment>
<dbReference type="AlphaFoldDB" id="A0A0N8KNI0"/>
<dbReference type="InterPro" id="IPR050245">
    <property type="entry name" value="PrsA_foldase"/>
</dbReference>
<feature type="region of interest" description="Disordered" evidence="7">
    <location>
        <begin position="277"/>
        <end position="332"/>
    </location>
</feature>
<keyword evidence="5 6" id="KW-0413">Isomerase</keyword>
<keyword evidence="3" id="KW-0732">Signal</keyword>
<dbReference type="InterPro" id="IPR000297">
    <property type="entry name" value="PPIase_PpiC"/>
</dbReference>
<organism evidence="10 11">
    <name type="scientific">Phormidesmis priestleyi Ana</name>
    <dbReference type="NCBI Taxonomy" id="1666911"/>
    <lineage>
        <taxon>Bacteria</taxon>
        <taxon>Bacillati</taxon>
        <taxon>Cyanobacteriota</taxon>
        <taxon>Cyanophyceae</taxon>
        <taxon>Leptolyngbyales</taxon>
        <taxon>Leptolyngbyaceae</taxon>
        <taxon>Phormidesmis</taxon>
    </lineage>
</organism>
<evidence type="ECO:0000256" key="2">
    <source>
        <dbReference type="ARBA" id="ARBA00013194"/>
    </source>
</evidence>
<evidence type="ECO:0000256" key="6">
    <source>
        <dbReference type="PROSITE-ProRule" id="PRU00278"/>
    </source>
</evidence>
<dbReference type="PANTHER" id="PTHR47245:SF1">
    <property type="entry name" value="FOLDASE PROTEIN PRSA"/>
    <property type="match status" value="1"/>
</dbReference>
<feature type="compositionally biased region" description="Basic and acidic residues" evidence="7">
    <location>
        <begin position="297"/>
        <end position="317"/>
    </location>
</feature>
<dbReference type="EC" id="5.2.1.8" evidence="2"/>
<accession>A0A0N8KNI0</accession>
<feature type="compositionally biased region" description="Polar residues" evidence="7">
    <location>
        <begin position="280"/>
        <end position="296"/>
    </location>
</feature>
<proteinExistence type="predicted"/>
<dbReference type="PATRIC" id="fig|1666911.3.peg.3273"/>
<dbReference type="GO" id="GO:0003755">
    <property type="term" value="F:peptidyl-prolyl cis-trans isomerase activity"/>
    <property type="evidence" value="ECO:0007669"/>
    <property type="project" value="UniProtKB-KW"/>
</dbReference>